<evidence type="ECO:0008006" key="4">
    <source>
        <dbReference type="Google" id="ProtNLM"/>
    </source>
</evidence>
<dbReference type="GO" id="GO:0005615">
    <property type="term" value="C:extracellular space"/>
    <property type="evidence" value="ECO:0007669"/>
    <property type="project" value="TreeGrafter"/>
</dbReference>
<organism evidence="3">
    <name type="scientific">marine metagenome</name>
    <dbReference type="NCBI Taxonomy" id="408172"/>
    <lineage>
        <taxon>unclassified sequences</taxon>
        <taxon>metagenomes</taxon>
        <taxon>ecological metagenomes</taxon>
    </lineage>
</organism>
<reference evidence="3" key="1">
    <citation type="submission" date="2018-05" db="EMBL/GenBank/DDBJ databases">
        <authorList>
            <person name="Lanie J.A."/>
            <person name="Ng W.-L."/>
            <person name="Kazmierczak K.M."/>
            <person name="Andrzejewski T.M."/>
            <person name="Davidsen T.M."/>
            <person name="Wayne K.J."/>
            <person name="Tettelin H."/>
            <person name="Glass J.I."/>
            <person name="Rusch D."/>
            <person name="Podicherti R."/>
            <person name="Tsui H.-C.T."/>
            <person name="Winkler M.E."/>
        </authorList>
    </citation>
    <scope>NUCLEOTIDE SEQUENCE</scope>
</reference>
<dbReference type="NCBIfam" id="NF038128">
    <property type="entry name" value="choice_anch_J"/>
    <property type="match status" value="1"/>
</dbReference>
<feature type="domain" description="Cleaved adhesin" evidence="2">
    <location>
        <begin position="386"/>
        <end position="487"/>
    </location>
</feature>
<dbReference type="InterPro" id="IPR011628">
    <property type="entry name" value="Cleaved_adhesin"/>
</dbReference>
<dbReference type="Pfam" id="PF05572">
    <property type="entry name" value="Peptidase_M43"/>
    <property type="match status" value="1"/>
</dbReference>
<evidence type="ECO:0000313" key="3">
    <source>
        <dbReference type="EMBL" id="SVB26238.1"/>
    </source>
</evidence>
<feature type="non-terminal residue" evidence="3">
    <location>
        <position position="532"/>
    </location>
</feature>
<dbReference type="GO" id="GO:0007166">
    <property type="term" value="P:cell surface receptor signaling pathway"/>
    <property type="evidence" value="ECO:0007669"/>
    <property type="project" value="TreeGrafter"/>
</dbReference>
<dbReference type="EMBL" id="UINC01034811">
    <property type="protein sequence ID" value="SVB26238.1"/>
    <property type="molecule type" value="Genomic_DNA"/>
</dbReference>
<dbReference type="GO" id="GO:0004222">
    <property type="term" value="F:metalloendopeptidase activity"/>
    <property type="evidence" value="ECO:0007669"/>
    <property type="project" value="TreeGrafter"/>
</dbReference>
<feature type="domain" description="Peptidase M43 pregnancy-associated plasma-A" evidence="1">
    <location>
        <begin position="197"/>
        <end position="348"/>
    </location>
</feature>
<evidence type="ECO:0000259" key="1">
    <source>
        <dbReference type="Pfam" id="PF05572"/>
    </source>
</evidence>
<protein>
    <recommendedName>
        <fullName evidence="4">Peptidase M43 pregnancy-associated plasma-A domain-containing protein</fullName>
    </recommendedName>
</protein>
<sequence length="532" mass="59638">MEGVVKYLIVCFLFIFNLGFGQHNSRTDSNRNDVLSIKPKISESLITIQQIQKESNSSSILWVEPRIRDDYAPSEVIEAEGSIEDWCGTMAWWESQNSDQRSCDFHGITDDPTVRDTFIPDANTEIKYLRLFIHAFADDSGLNPTITLADVEAQLYTLNEIYSVYKIEFQAWFQIHNDTQYQYMTEDEWNSAEVKETYAQDPTYYHNIYVTDLDPDWGIAGQSTFPWDSDALTVFGGTIVDKDRFGGPRTFNGTANVTNHVATHELGHALGLWHTFHGVTEVTVCGTCYEGALGYTYELGDSADVVGDLCSDTKATSKNFNCADPDTFDCQNNNWINTDVHNFMGYGGDLCWNLDDDGFSSQQSGRAHGWATDKYEGLMIISEEMTLLSTGFEVGLPNDWTIIDDDSDGYQWGFYVDNENFDMSHYGAAGGAVYNNSATNSDYLITPLIEIPSNVASASFSFWAKSHSSDYPEDFVARISTDGTNFSSLGSTSNASSDWTQYSYDISSYIGQSVYLALHCVSTWGYYLMADD</sequence>
<gene>
    <name evidence="3" type="ORF">METZ01_LOCUS179092</name>
</gene>
<dbReference type="InterPro" id="IPR008754">
    <property type="entry name" value="Peptidase_M43"/>
</dbReference>
<dbReference type="Pfam" id="PF07675">
    <property type="entry name" value="Cleaved_Adhesin"/>
    <property type="match status" value="1"/>
</dbReference>
<accession>A0A382CJ51</accession>
<dbReference type="InterPro" id="IPR024079">
    <property type="entry name" value="MetalloPept_cat_dom_sf"/>
</dbReference>
<proteinExistence type="predicted"/>
<dbReference type="SUPFAM" id="SSF55486">
    <property type="entry name" value="Metalloproteases ('zincins'), catalytic domain"/>
    <property type="match status" value="1"/>
</dbReference>
<dbReference type="Gene3D" id="3.40.390.10">
    <property type="entry name" value="Collagenase (Catalytic Domain)"/>
    <property type="match status" value="1"/>
</dbReference>
<dbReference type="PANTHER" id="PTHR46130">
    <property type="entry name" value="LAMGL DOMAIN-CONTAINING PROTEIN"/>
    <property type="match status" value="1"/>
</dbReference>
<dbReference type="Gene3D" id="2.60.120.200">
    <property type="match status" value="1"/>
</dbReference>
<dbReference type="InterPro" id="IPR043543">
    <property type="entry name" value="PAPPA/PAPPA2"/>
</dbReference>
<name>A0A382CJ51_9ZZZZ</name>
<evidence type="ECO:0000259" key="2">
    <source>
        <dbReference type="Pfam" id="PF07675"/>
    </source>
</evidence>
<dbReference type="GO" id="GO:0006508">
    <property type="term" value="P:proteolysis"/>
    <property type="evidence" value="ECO:0007669"/>
    <property type="project" value="TreeGrafter"/>
</dbReference>
<dbReference type="PANTHER" id="PTHR46130:SF3">
    <property type="entry name" value="CHROMOSOME UNDETERMINED SCAFFOLD_33, WHOLE GENOME SHOTGUN SEQUENCE"/>
    <property type="match status" value="1"/>
</dbReference>
<dbReference type="AlphaFoldDB" id="A0A382CJ51"/>